<keyword evidence="2" id="KW-0391">Immunity</keyword>
<dbReference type="InterPro" id="IPR015510">
    <property type="entry name" value="PGRP"/>
</dbReference>
<dbReference type="Proteomes" id="UP000625711">
    <property type="component" value="Unassembled WGS sequence"/>
</dbReference>
<organism evidence="4 5">
    <name type="scientific">Rhynchophorus ferrugineus</name>
    <name type="common">Red palm weevil</name>
    <name type="synonym">Curculio ferrugineus</name>
    <dbReference type="NCBI Taxonomy" id="354439"/>
    <lineage>
        <taxon>Eukaryota</taxon>
        <taxon>Metazoa</taxon>
        <taxon>Ecdysozoa</taxon>
        <taxon>Arthropoda</taxon>
        <taxon>Hexapoda</taxon>
        <taxon>Insecta</taxon>
        <taxon>Pterygota</taxon>
        <taxon>Neoptera</taxon>
        <taxon>Endopterygota</taxon>
        <taxon>Coleoptera</taxon>
        <taxon>Polyphaga</taxon>
        <taxon>Cucujiformia</taxon>
        <taxon>Curculionidae</taxon>
        <taxon>Dryophthorinae</taxon>
        <taxon>Rhynchophorus</taxon>
    </lineage>
</organism>
<keyword evidence="5" id="KW-1185">Reference proteome</keyword>
<dbReference type="GO" id="GO:0008270">
    <property type="term" value="F:zinc ion binding"/>
    <property type="evidence" value="ECO:0007669"/>
    <property type="project" value="InterPro"/>
</dbReference>
<dbReference type="PANTHER" id="PTHR11022">
    <property type="entry name" value="PEPTIDOGLYCAN RECOGNITION PROTEIN"/>
    <property type="match status" value="1"/>
</dbReference>
<reference evidence="4" key="1">
    <citation type="submission" date="2020-08" db="EMBL/GenBank/DDBJ databases">
        <title>Genome sequencing and assembly of the red palm weevil Rhynchophorus ferrugineus.</title>
        <authorList>
            <person name="Dias G.B."/>
            <person name="Bergman C.M."/>
            <person name="Manee M."/>
        </authorList>
    </citation>
    <scope>NUCLEOTIDE SEQUENCE</scope>
    <source>
        <strain evidence="4">AA-2017</strain>
        <tissue evidence="4">Whole larva</tissue>
    </source>
</reference>
<sequence>MLPIVLTRYRSNDHEPPQDDIVNRTRWGAQPPRSVAPLENVNTIFYTRTDTSCTTFGQCQVLMKQMQKVDLNSSNLTDLRYNFLIGGDGTVYEGRGFYARNEIDNSSLLVALMHDFTDDPSNPICAGFQKVLLEGFRLDKLQPALVDVSCYQCQDETFNQHIESNCLEW</sequence>
<name>A0A834I7L3_RHYFE</name>
<dbReference type="AlphaFoldDB" id="A0A834I7L3"/>
<dbReference type="InterPro" id="IPR006619">
    <property type="entry name" value="PGRP_domain_met/bac"/>
</dbReference>
<dbReference type="OrthoDB" id="10001926at2759"/>
<keyword evidence="1" id="KW-0399">Innate immunity</keyword>
<proteinExistence type="predicted"/>
<gene>
    <name evidence="4" type="ORF">GWI33_018335</name>
</gene>
<protein>
    <recommendedName>
        <fullName evidence="3">Peptidoglycan recognition protein family domain-containing protein</fullName>
    </recommendedName>
</protein>
<dbReference type="GO" id="GO:0045087">
    <property type="term" value="P:innate immune response"/>
    <property type="evidence" value="ECO:0007669"/>
    <property type="project" value="UniProtKB-KW"/>
</dbReference>
<accession>A0A834I7L3</accession>
<evidence type="ECO:0000256" key="1">
    <source>
        <dbReference type="ARBA" id="ARBA00022588"/>
    </source>
</evidence>
<comment type="caution">
    <text evidence="4">The sequence shown here is derived from an EMBL/GenBank/DDBJ whole genome shotgun (WGS) entry which is preliminary data.</text>
</comment>
<feature type="domain" description="Peptidoglycan recognition protein family" evidence="3">
    <location>
        <begin position="19"/>
        <end position="154"/>
    </location>
</feature>
<evidence type="ECO:0000256" key="2">
    <source>
        <dbReference type="ARBA" id="ARBA00022859"/>
    </source>
</evidence>
<evidence type="ECO:0000313" key="5">
    <source>
        <dbReference type="Proteomes" id="UP000625711"/>
    </source>
</evidence>
<evidence type="ECO:0000259" key="3">
    <source>
        <dbReference type="SMART" id="SM00701"/>
    </source>
</evidence>
<dbReference type="GO" id="GO:0009253">
    <property type="term" value="P:peptidoglycan catabolic process"/>
    <property type="evidence" value="ECO:0007669"/>
    <property type="project" value="InterPro"/>
</dbReference>
<dbReference type="SMART" id="SM00701">
    <property type="entry name" value="PGRP"/>
    <property type="match status" value="1"/>
</dbReference>
<dbReference type="SUPFAM" id="SSF55846">
    <property type="entry name" value="N-acetylmuramoyl-L-alanine amidase-like"/>
    <property type="match status" value="1"/>
</dbReference>
<dbReference type="InterPro" id="IPR036505">
    <property type="entry name" value="Amidase/PGRP_sf"/>
</dbReference>
<dbReference type="EMBL" id="JAACXV010014319">
    <property type="protein sequence ID" value="KAF7268587.1"/>
    <property type="molecule type" value="Genomic_DNA"/>
</dbReference>
<dbReference type="GO" id="GO:0008745">
    <property type="term" value="F:N-acetylmuramoyl-L-alanine amidase activity"/>
    <property type="evidence" value="ECO:0007669"/>
    <property type="project" value="InterPro"/>
</dbReference>
<dbReference type="PANTHER" id="PTHR11022:SF41">
    <property type="entry name" value="PEPTIDOGLYCAN-RECOGNITION PROTEIN LC-RELATED"/>
    <property type="match status" value="1"/>
</dbReference>
<dbReference type="Gene3D" id="3.40.80.10">
    <property type="entry name" value="Peptidoglycan recognition protein-like"/>
    <property type="match status" value="1"/>
</dbReference>
<evidence type="ECO:0000313" key="4">
    <source>
        <dbReference type="EMBL" id="KAF7268587.1"/>
    </source>
</evidence>